<sequence>MAARNSHPSSSSTTEARRSPFDDGPLPPIKSTACRRCHSRKVKCSGDQPCQNCRHAGKGAECTYPRRNRQVKVRQSYIDGLLDEIRRLKNQVASQSASTSTCAPLDDVISTTTSTATPSQNTSYTGHREVLSTPTSANLGDNEDLSTVAAAAEDAVAAAGTAAPTTATLEVRPWFINANVFRTPILIGEVADAAFSTRFRQVISDPYAPQPRHMLRVNYAPDAELMALVKSSDVAWPTPSRSRFLVEVALKYVARRYHVVRRSAVMRDLEQSIHNPSWGDLMLRSKLWALFAIGELYSTRSIPSEKDFPGMPYFAKASRVLGVLDERPGTDSIEIMLLLSFYSLALNRRYSAFVMSGTAMRMAIVMGLHLNIPESQLRDPDLREHRKRLFWTTYIFDRIWASKLGHPTAIQDSDVGVDLPSEAENDGVAVVRTHATDFEDTAYHVASLRLAALITKTVRSIYGQRSQGEATTLSTRVQQALKDLRAWVEDLPAHLQLDNAGTGPKPISLHLSFNQCAILATRPILLHILRTKVASWPSATTTTETQQVPASAITLSEACIRCARHSIRLLTESWIDGSFATFDYFYTQYLFSALTILAASSLLQDSTSGAGTTPNDDKEAFEESVRFLSQLRDAGNFAAMEYCHHVDVMRAELDRFYAKRMGRVDAEQQQTQTQVSSTSSYGEVLPPSHGPGPEPESGPLMSSQFGPSGASGLPVRSGTGPTTAGMALTEPSLEELLAQPVLDLQFLEASFYDDLQALYWPDFSAENWDTWAST</sequence>
<evidence type="ECO:0000313" key="10">
    <source>
        <dbReference type="Proteomes" id="UP001169217"/>
    </source>
</evidence>
<dbReference type="EMBL" id="JARUPT010000608">
    <property type="protein sequence ID" value="KAK0369810.1"/>
    <property type="molecule type" value="Genomic_DNA"/>
</dbReference>
<dbReference type="PROSITE" id="PS50048">
    <property type="entry name" value="ZN2_CY6_FUNGAL_2"/>
    <property type="match status" value="1"/>
</dbReference>
<evidence type="ECO:0000256" key="1">
    <source>
        <dbReference type="ARBA" id="ARBA00004123"/>
    </source>
</evidence>
<gene>
    <name evidence="9" type="ORF">CLIM01_12834</name>
</gene>
<dbReference type="InterPro" id="IPR051711">
    <property type="entry name" value="Stress_Response_Reg"/>
</dbReference>
<dbReference type="CDD" id="cd00067">
    <property type="entry name" value="GAL4"/>
    <property type="match status" value="1"/>
</dbReference>
<keyword evidence="3" id="KW-0805">Transcription regulation</keyword>
<dbReference type="InterPro" id="IPR001138">
    <property type="entry name" value="Zn2Cys6_DnaBD"/>
</dbReference>
<dbReference type="PANTHER" id="PTHR47540:SF6">
    <property type="entry name" value="ZN(II)2CYS6 TRANSCRIPTION FACTOR (EUROFUNG)"/>
    <property type="match status" value="1"/>
</dbReference>
<dbReference type="Pfam" id="PF00172">
    <property type="entry name" value="Zn_clus"/>
    <property type="match status" value="1"/>
</dbReference>
<comment type="subcellular location">
    <subcellularLocation>
        <location evidence="1">Nucleus</location>
    </subcellularLocation>
</comment>
<dbReference type="Proteomes" id="UP001169217">
    <property type="component" value="Unassembled WGS sequence"/>
</dbReference>
<feature type="region of interest" description="Disordered" evidence="7">
    <location>
        <begin position="1"/>
        <end position="30"/>
    </location>
</feature>
<proteinExistence type="predicted"/>
<comment type="caution">
    <text evidence="9">The sequence shown here is derived from an EMBL/GenBank/DDBJ whole genome shotgun (WGS) entry which is preliminary data.</text>
</comment>
<dbReference type="Gene3D" id="4.10.240.10">
    <property type="entry name" value="Zn(2)-C6 fungal-type DNA-binding domain"/>
    <property type="match status" value="1"/>
</dbReference>
<name>A0ABQ9PIL7_9PEZI</name>
<feature type="compositionally biased region" description="Low complexity" evidence="7">
    <location>
        <begin position="668"/>
        <end position="680"/>
    </location>
</feature>
<protein>
    <submittedName>
        <fullName evidence="9">Fungal specific transcription factor</fullName>
    </submittedName>
</protein>
<keyword evidence="5" id="KW-0804">Transcription</keyword>
<feature type="compositionally biased region" description="Polar residues" evidence="7">
    <location>
        <begin position="1"/>
        <end position="14"/>
    </location>
</feature>
<accession>A0ABQ9PIL7</accession>
<feature type="domain" description="Zn(2)-C6 fungal-type" evidence="8">
    <location>
        <begin position="33"/>
        <end position="64"/>
    </location>
</feature>
<keyword evidence="2" id="KW-0479">Metal-binding</keyword>
<evidence type="ECO:0000256" key="5">
    <source>
        <dbReference type="ARBA" id="ARBA00023163"/>
    </source>
</evidence>
<feature type="region of interest" description="Disordered" evidence="7">
    <location>
        <begin position="664"/>
        <end position="726"/>
    </location>
</feature>
<evidence type="ECO:0000256" key="3">
    <source>
        <dbReference type="ARBA" id="ARBA00023015"/>
    </source>
</evidence>
<keyword evidence="4" id="KW-0238">DNA-binding</keyword>
<evidence type="ECO:0000256" key="2">
    <source>
        <dbReference type="ARBA" id="ARBA00022723"/>
    </source>
</evidence>
<dbReference type="SMART" id="SM00906">
    <property type="entry name" value="Fungal_trans"/>
    <property type="match status" value="1"/>
</dbReference>
<evidence type="ECO:0000256" key="6">
    <source>
        <dbReference type="ARBA" id="ARBA00023242"/>
    </source>
</evidence>
<evidence type="ECO:0000259" key="8">
    <source>
        <dbReference type="PROSITE" id="PS50048"/>
    </source>
</evidence>
<dbReference type="SMART" id="SM00066">
    <property type="entry name" value="GAL4"/>
    <property type="match status" value="1"/>
</dbReference>
<dbReference type="CDD" id="cd12148">
    <property type="entry name" value="fungal_TF_MHR"/>
    <property type="match status" value="1"/>
</dbReference>
<evidence type="ECO:0000256" key="4">
    <source>
        <dbReference type="ARBA" id="ARBA00023125"/>
    </source>
</evidence>
<keyword evidence="6" id="KW-0539">Nucleus</keyword>
<evidence type="ECO:0000313" key="9">
    <source>
        <dbReference type="EMBL" id="KAK0369810.1"/>
    </source>
</evidence>
<evidence type="ECO:0000256" key="7">
    <source>
        <dbReference type="SAM" id="MobiDB-lite"/>
    </source>
</evidence>
<keyword evidence="10" id="KW-1185">Reference proteome</keyword>
<dbReference type="PANTHER" id="PTHR47540">
    <property type="entry name" value="THIAMINE REPRESSIBLE GENES REGULATORY PROTEIN THI5"/>
    <property type="match status" value="1"/>
</dbReference>
<dbReference type="InterPro" id="IPR036864">
    <property type="entry name" value="Zn2-C6_fun-type_DNA-bd_sf"/>
</dbReference>
<dbReference type="Pfam" id="PF04082">
    <property type="entry name" value="Fungal_trans"/>
    <property type="match status" value="1"/>
</dbReference>
<dbReference type="InterPro" id="IPR007219">
    <property type="entry name" value="XnlR_reg_dom"/>
</dbReference>
<dbReference type="SUPFAM" id="SSF57701">
    <property type="entry name" value="Zn2/Cys6 DNA-binding domain"/>
    <property type="match status" value="1"/>
</dbReference>
<dbReference type="PROSITE" id="PS00463">
    <property type="entry name" value="ZN2_CY6_FUNGAL_1"/>
    <property type="match status" value="1"/>
</dbReference>
<organism evidence="9 10">
    <name type="scientific">Colletotrichum limetticola</name>
    <dbReference type="NCBI Taxonomy" id="1209924"/>
    <lineage>
        <taxon>Eukaryota</taxon>
        <taxon>Fungi</taxon>
        <taxon>Dikarya</taxon>
        <taxon>Ascomycota</taxon>
        <taxon>Pezizomycotina</taxon>
        <taxon>Sordariomycetes</taxon>
        <taxon>Hypocreomycetidae</taxon>
        <taxon>Glomerellales</taxon>
        <taxon>Glomerellaceae</taxon>
        <taxon>Colletotrichum</taxon>
        <taxon>Colletotrichum acutatum species complex</taxon>
    </lineage>
</organism>
<reference evidence="9" key="1">
    <citation type="submission" date="2023-04" db="EMBL/GenBank/DDBJ databases">
        <title>Colletotrichum limetticola genome sequence.</title>
        <authorList>
            <person name="Baroncelli R."/>
        </authorList>
    </citation>
    <scope>NUCLEOTIDE SEQUENCE</scope>
    <source>
        <strain evidence="9">KLA-Anderson</strain>
    </source>
</reference>